<name>A0AAV9ILB0_9RHOD</name>
<feature type="region of interest" description="Disordered" evidence="1">
    <location>
        <begin position="553"/>
        <end position="577"/>
    </location>
</feature>
<evidence type="ECO:0000313" key="3">
    <source>
        <dbReference type="Proteomes" id="UP001300502"/>
    </source>
</evidence>
<evidence type="ECO:0000256" key="1">
    <source>
        <dbReference type="SAM" id="MobiDB-lite"/>
    </source>
</evidence>
<accession>A0AAV9ILB0</accession>
<dbReference type="AlphaFoldDB" id="A0AAV9ILB0"/>
<protein>
    <submittedName>
        <fullName evidence="2">Uncharacterized protein</fullName>
    </submittedName>
</protein>
<evidence type="ECO:0000313" key="2">
    <source>
        <dbReference type="EMBL" id="KAK4528053.1"/>
    </source>
</evidence>
<proteinExistence type="predicted"/>
<gene>
    <name evidence="2" type="ORF">GAYE_SCF48G5987</name>
</gene>
<organism evidence="2 3">
    <name type="scientific">Galdieria yellowstonensis</name>
    <dbReference type="NCBI Taxonomy" id="3028027"/>
    <lineage>
        <taxon>Eukaryota</taxon>
        <taxon>Rhodophyta</taxon>
        <taxon>Bangiophyceae</taxon>
        <taxon>Galdieriales</taxon>
        <taxon>Galdieriaceae</taxon>
        <taxon>Galdieria</taxon>
    </lineage>
</organism>
<dbReference type="Pfam" id="PF08700">
    <property type="entry name" value="VPS51_Exo84_N"/>
    <property type="match status" value="1"/>
</dbReference>
<dbReference type="Proteomes" id="UP001300502">
    <property type="component" value="Unassembled WGS sequence"/>
</dbReference>
<keyword evidence="3" id="KW-1185">Reference proteome</keyword>
<comment type="caution">
    <text evidence="2">The sequence shown here is derived from an EMBL/GenBank/DDBJ whole genome shotgun (WGS) entry which is preliminary data.</text>
</comment>
<dbReference type="EMBL" id="JANCYU010000059">
    <property type="protein sequence ID" value="KAK4528053.1"/>
    <property type="molecule type" value="Genomic_DNA"/>
</dbReference>
<sequence>MSSVVFEEEQQQEETSRKALRSLLSSYYGIEEEPDSSDVKLAAVDNTRVETLLRTLNLSELVKKTGELKEETEQINAKLKHLLYNSYQKLEETTCTVHEITEEAPNLQRTVEDALEKMSLVEQGNQQVNESLSKGRKEVQLYESWSKLWNTLKTAEQLKENMVSLHQKGKTAEVASLFHSLNCILSRIASRSAYVASLVRDLQLCSYEIRHDLLKKIEDDCYQDENVFRNVLQWLIMLEESQSVVRDVLLRHVRKKLSSSVDSYFINWKESPTSQVGEFFHCCVLWLKNSVIPFSLDVFKTASLITEEDIFRKLQDIFDDQLSLFRDDYLVRPTNEESGSTILFEETEEFFNHVKDVEACLRDSNLPVEDTLTQTLKAILLKWRQCVIHASYNSFVQSLKKMMTCNTQNFVELRLSIEKEVKETMERSNLLLGQQVAKISSLQSLETVSSKDLFLQAITFCSRYECKEPGDMLLLSYFVHCLNTWDAEIASFGDTLLQDYVLWQSYLLQVAFCSSSSCYLETDDVSSSSNVVASRVKQQIMDMSQEIVHVLSQDSNSNNNNNNTHLRKNSSGVETNPKFSWEQMDTLFVSNRPAEFETPVFEDQVLIVCIVQRAARFWQEFLRWRRLSSNSLEQLKSDVASFIDTCLSLGIRFRKELLSKLFIAFQAVLATANEAAS</sequence>
<reference evidence="2 3" key="1">
    <citation type="submission" date="2022-07" db="EMBL/GenBank/DDBJ databases">
        <title>Genome-wide signatures of adaptation to extreme environments.</title>
        <authorList>
            <person name="Cho C.H."/>
            <person name="Yoon H.S."/>
        </authorList>
    </citation>
    <scope>NUCLEOTIDE SEQUENCE [LARGE SCALE GENOMIC DNA]</scope>
    <source>
        <strain evidence="2 3">108.79 E11</strain>
    </source>
</reference>